<proteinExistence type="predicted"/>
<feature type="signal peptide" evidence="1">
    <location>
        <begin position="1"/>
        <end position="19"/>
    </location>
</feature>
<reference evidence="3" key="2">
    <citation type="submission" date="2021-04" db="EMBL/GenBank/DDBJ databases">
        <authorList>
            <person name="Gilroy R."/>
        </authorList>
    </citation>
    <scope>NUCLEOTIDE SEQUENCE</scope>
    <source>
        <strain evidence="3">ChiHjej11B10-19426</strain>
    </source>
</reference>
<dbReference type="Pfam" id="PF13715">
    <property type="entry name" value="CarbopepD_reg_2"/>
    <property type="match status" value="1"/>
</dbReference>
<evidence type="ECO:0000313" key="4">
    <source>
        <dbReference type="Proteomes" id="UP000824014"/>
    </source>
</evidence>
<dbReference type="AlphaFoldDB" id="A0A9D2DDK5"/>
<keyword evidence="1" id="KW-0732">Signal</keyword>
<dbReference type="SUPFAM" id="SSF49464">
    <property type="entry name" value="Carboxypeptidase regulatory domain-like"/>
    <property type="match status" value="1"/>
</dbReference>
<dbReference type="InterPro" id="IPR041700">
    <property type="entry name" value="OMP_b-brl_3"/>
</dbReference>
<dbReference type="Proteomes" id="UP000824014">
    <property type="component" value="Unassembled WGS sequence"/>
</dbReference>
<reference evidence="3" key="1">
    <citation type="journal article" date="2021" name="PeerJ">
        <title>Extensive microbial diversity within the chicken gut microbiome revealed by metagenomics and culture.</title>
        <authorList>
            <person name="Gilroy R."/>
            <person name="Ravi A."/>
            <person name="Getino M."/>
            <person name="Pursley I."/>
            <person name="Horton D.L."/>
            <person name="Alikhan N.F."/>
            <person name="Baker D."/>
            <person name="Gharbi K."/>
            <person name="Hall N."/>
            <person name="Watson M."/>
            <person name="Adriaenssens E.M."/>
            <person name="Foster-Nyarko E."/>
            <person name="Jarju S."/>
            <person name="Secka A."/>
            <person name="Antonio M."/>
            <person name="Oren A."/>
            <person name="Chaudhuri R.R."/>
            <person name="La Ragione R."/>
            <person name="Hildebrand F."/>
            <person name="Pallen M.J."/>
        </authorList>
    </citation>
    <scope>NUCLEOTIDE SEQUENCE</scope>
    <source>
        <strain evidence="3">ChiHjej11B10-19426</strain>
    </source>
</reference>
<dbReference type="SUPFAM" id="SSF56935">
    <property type="entry name" value="Porins"/>
    <property type="match status" value="2"/>
</dbReference>
<accession>A0A9D2DDK5</accession>
<evidence type="ECO:0000313" key="3">
    <source>
        <dbReference type="EMBL" id="HIZ14907.1"/>
    </source>
</evidence>
<dbReference type="Gene3D" id="2.60.40.1120">
    <property type="entry name" value="Carboxypeptidase-like, regulatory domain"/>
    <property type="match status" value="1"/>
</dbReference>
<dbReference type="EMBL" id="DXCC01000008">
    <property type="protein sequence ID" value="HIZ14907.1"/>
    <property type="molecule type" value="Genomic_DNA"/>
</dbReference>
<evidence type="ECO:0000256" key="1">
    <source>
        <dbReference type="SAM" id="SignalP"/>
    </source>
</evidence>
<evidence type="ECO:0000259" key="2">
    <source>
        <dbReference type="Pfam" id="PF14905"/>
    </source>
</evidence>
<sequence length="967" mass="107181">MKKFILLCGLLVSALSAFAAAPTGRVSGVLVDGDTGEPVIGAVVEMNGLGGLDAARQQMTDIDGRFALNDLAYGRYEMKFTFLGYKELVKTVAVNGASVDLGTLKLEVESTAIEAVVLEVPAMRTSQKGDTVVYNAAAFKVASDADTETLLAKMPGVMIGADGTVEAQGEEIKKILVDGKEFFGDDVSTAIKNLPAEVVENVEIFNKLSDQAEFTGLDDGEGYKAINIVTNVGKRRGVFGKLYASYGYPEYYTAGGNVNLFSGDTRLSLIGMANNINQQNFSFEDILGVVNTGGNSTGGGGMRMGRGGGIGGYMVRPLDGISTIQSVGLNFSDTWGKRDGVEVTASYFFNHNANRNVFTHEVWQDPGTQYDYETGSSRAQNYNHRFNARLDYKINDNQSLMIRPSFSYQNYSSWQQARTDISNLTEEEVYEQLKSILNGTDDSRTGYNAGLTALYRLKLGKPGRTLTVNLNGRYSKNDQLELIDEYYYMPQFVEGAVADSVANQRIGQDTYTYHLEAGATYTEPLSRKSLVSLEYRATYDYSDAQKLTYLWDPLEGIISPQFDDQLSTINNSGYLTHRVGPGYRYSDGKANISASLMYQYATLDNNTLAPSTIDPYVRYNFNNLVYAVMTNINFDQQNTLRIHLRSRTENPSVTQLQDVPDFSNTTYVQGGNAALVPAYKNTIHAFYINSNVPKGQTFTVMFGAEYTTDYIGDSIVTYHADRPFVIPNSDQVLQPGQRYSRYANLGSSWLLRGGLSYGLPVRFLASNLNFNVGVMLAQTPNVIDGEKFMRNESYFNGGVQLSSNINENIDFTIMYNGSYNIASSVAQGVRTQNRFINQYASANIKWVFWKGFTFTGAVTYNQYKGITSNYNEQYVLCNLYIGKKIFRNQLGEVSIGVNDLLNQNTSFRRTVESSYIQNSTNLAIGRYFSVQFVYNLRAFSKGVKASDYDNFDKGARRPPMGPPPPFH</sequence>
<feature type="chain" id="PRO_5038823168" evidence="1">
    <location>
        <begin position="20"/>
        <end position="967"/>
    </location>
</feature>
<protein>
    <submittedName>
        <fullName evidence="3">Outer membrane beta-barrel protein</fullName>
    </submittedName>
</protein>
<dbReference type="InterPro" id="IPR008969">
    <property type="entry name" value="CarboxyPept-like_regulatory"/>
</dbReference>
<organism evidence="3 4">
    <name type="scientific">Candidatus Tidjanibacter faecipullorum</name>
    <dbReference type="NCBI Taxonomy" id="2838766"/>
    <lineage>
        <taxon>Bacteria</taxon>
        <taxon>Pseudomonadati</taxon>
        <taxon>Bacteroidota</taxon>
        <taxon>Bacteroidia</taxon>
        <taxon>Bacteroidales</taxon>
        <taxon>Rikenellaceae</taxon>
        <taxon>Tidjanibacter</taxon>
    </lineage>
</organism>
<gene>
    <name evidence="3" type="ORF">H9816_03220</name>
</gene>
<feature type="domain" description="Outer membrane protein beta-barrel" evidence="2">
    <location>
        <begin position="458"/>
        <end position="832"/>
    </location>
</feature>
<dbReference type="Pfam" id="PF14905">
    <property type="entry name" value="OMP_b-brl_3"/>
    <property type="match status" value="1"/>
</dbReference>
<comment type="caution">
    <text evidence="3">The sequence shown here is derived from an EMBL/GenBank/DDBJ whole genome shotgun (WGS) entry which is preliminary data.</text>
</comment>
<name>A0A9D2DDK5_9BACT</name>